<protein>
    <submittedName>
        <fullName evidence="1">Uncharacterized protein</fullName>
    </submittedName>
</protein>
<organism evidence="1 2">
    <name type="scientific">Aspergillus flavus (strain ATCC 200026 / FGSC A1120 / IAM 13836 / NRRL 3357 / JCM 12722 / SRRC 167)</name>
    <dbReference type="NCBI Taxonomy" id="332952"/>
    <lineage>
        <taxon>Eukaryota</taxon>
        <taxon>Fungi</taxon>
        <taxon>Dikarya</taxon>
        <taxon>Ascomycota</taxon>
        <taxon>Pezizomycotina</taxon>
        <taxon>Eurotiomycetes</taxon>
        <taxon>Eurotiomycetidae</taxon>
        <taxon>Eurotiales</taxon>
        <taxon>Aspergillaceae</taxon>
        <taxon>Aspergillus</taxon>
        <taxon>Aspergillus subgen. Circumdati</taxon>
    </lineage>
</organism>
<accession>A0A7U2MQA1</accession>
<dbReference type="EMBL" id="CP044619">
    <property type="protein sequence ID" value="QRD87843.1"/>
    <property type="molecule type" value="Genomic_DNA"/>
</dbReference>
<dbReference type="VEuPathDB" id="FungiDB:F9C07_824"/>
<sequence length="90" mass="9968">MTEFRTLATGAPRLGFGVAGFGNFNVSFVNVAAVDVKLDEERRVTLDIERHGRVLESFDVVDGYRPALDVTVTERCGFISGCSCCHYCFR</sequence>
<dbReference type="VEuPathDB" id="FungiDB:AFLA_003608"/>
<dbReference type="AlphaFoldDB" id="A0A7U2MQA1"/>
<reference evidence="2" key="1">
    <citation type="journal article" date="2021" name="G3 (Bethesda)">
        <title>Chromosome assembled and annotated genome sequence of Aspergillus flavus NRRL 3357.</title>
        <authorList>
            <person name="Skerker J.M."/>
            <person name="Pianalto K.M."/>
            <person name="Mondo S.J."/>
            <person name="Yang K."/>
            <person name="Arkin A.P."/>
            <person name="Keller N.P."/>
            <person name="Grigoriev I.V."/>
            <person name="Louise Glass N.L."/>
        </authorList>
    </citation>
    <scope>NUCLEOTIDE SEQUENCE [LARGE SCALE GENOMIC DNA]</scope>
    <source>
        <strain evidence="2">ATCC 200026 / FGSC A1120 / IAM 13836 / NRRL 3357 / JCM 12722 / SRRC 167</strain>
    </source>
</reference>
<name>A0A7U2MQA1_ASPFN</name>
<keyword evidence="2" id="KW-1185">Reference proteome</keyword>
<proteinExistence type="predicted"/>
<evidence type="ECO:0000313" key="1">
    <source>
        <dbReference type="EMBL" id="QRD87843.1"/>
    </source>
</evidence>
<gene>
    <name evidence="1" type="ORF">F9C07_824</name>
</gene>
<evidence type="ECO:0000313" key="2">
    <source>
        <dbReference type="Proteomes" id="UP000596276"/>
    </source>
</evidence>
<dbReference type="Proteomes" id="UP000596276">
    <property type="component" value="Chromosome 1"/>
</dbReference>